<dbReference type="HOGENOM" id="CLU_029138_0_0_1"/>
<dbReference type="RefSeq" id="XP_009262554.1">
    <property type="nucleotide sequence ID" value="XM_009264279.1"/>
</dbReference>
<dbReference type="GeneID" id="20369779"/>
<dbReference type="Proteomes" id="UP000007978">
    <property type="component" value="Chromosome 3"/>
</dbReference>
<dbReference type="Gene3D" id="3.30.559.30">
    <property type="entry name" value="Nonribosomal peptide synthetase, condensation domain"/>
    <property type="match status" value="1"/>
</dbReference>
<dbReference type="InterPro" id="IPR023213">
    <property type="entry name" value="CAT-like_dom_sf"/>
</dbReference>
<proteinExistence type="predicted"/>
<dbReference type="AlphaFoldDB" id="K3V9I2"/>
<name>K3V9I2_FUSPC</name>
<dbReference type="Gene3D" id="3.30.559.10">
    <property type="entry name" value="Chloramphenicol acetyltransferase-like domain"/>
    <property type="match status" value="1"/>
</dbReference>
<organism evidence="1 2">
    <name type="scientific">Fusarium pseudograminearum (strain CS3096)</name>
    <name type="common">Wheat and barley crown-rot fungus</name>
    <dbReference type="NCBI Taxonomy" id="1028729"/>
    <lineage>
        <taxon>Eukaryota</taxon>
        <taxon>Fungi</taxon>
        <taxon>Dikarya</taxon>
        <taxon>Ascomycota</taxon>
        <taxon>Pezizomycotina</taxon>
        <taxon>Sordariomycetes</taxon>
        <taxon>Hypocreomycetidae</taxon>
        <taxon>Hypocreales</taxon>
        <taxon>Nectriaceae</taxon>
        <taxon>Fusarium</taxon>
    </lineage>
</organism>
<dbReference type="PANTHER" id="PTHR42034">
    <property type="entry name" value="CHROMOSOME 7, WHOLE GENOME SHOTGUN SEQUENCE-RELATED"/>
    <property type="match status" value="1"/>
</dbReference>
<evidence type="ECO:0000313" key="1">
    <source>
        <dbReference type="EMBL" id="EKJ68658.1"/>
    </source>
</evidence>
<accession>K3V9I2</accession>
<keyword evidence="2" id="KW-1185">Reference proteome</keyword>
<comment type="caution">
    <text evidence="1">The sequence shown here is derived from an EMBL/GenBank/DDBJ whole genome shotgun (WGS) entry which is preliminary data.</text>
</comment>
<evidence type="ECO:0000313" key="2">
    <source>
        <dbReference type="Proteomes" id="UP000007978"/>
    </source>
</evidence>
<protein>
    <submittedName>
        <fullName evidence="1">Uncharacterized protein</fullName>
    </submittedName>
</protein>
<dbReference type="OrthoDB" id="2548233at2759"/>
<reference evidence="1 2" key="1">
    <citation type="journal article" date="2012" name="PLoS Pathog.">
        <title>Comparative pathogenomics reveals horizontally acquired novel virulence genes in fungi infecting cereal hosts.</title>
        <authorList>
            <person name="Gardiner D.M."/>
            <person name="McDonald M.C."/>
            <person name="Covarelli L."/>
            <person name="Solomon P.S."/>
            <person name="Rusu A.G."/>
            <person name="Marshall M."/>
            <person name="Kazan K."/>
            <person name="Chakraborty S."/>
            <person name="McDonald B.A."/>
            <person name="Manners J.M."/>
        </authorList>
    </citation>
    <scope>NUCLEOTIDE SEQUENCE [LARGE SCALE GENOMIC DNA]</scope>
    <source>
        <strain evidence="1 2">CS3096</strain>
    </source>
</reference>
<dbReference type="EMBL" id="AFNW01000401">
    <property type="protein sequence ID" value="EKJ68658.1"/>
    <property type="molecule type" value="Genomic_DNA"/>
</dbReference>
<dbReference type="KEGG" id="fpu:FPSE_11162"/>
<sequence length="504" mass="55743">MPEETRYQWKESSTGFWHRSIDECELFYRLYTQPEHGCYPITACASFQVKDGNVNPDANVESALRNAWTFLRYRHPTLGSSIEGSDRPDVWERVYRPFQTGDDIESWLSSTFKIIVTDESALSWFNNCAPSFHIPTVYVVQSGLEAQQTVFLRCPHDITDGVGILQLLDQLFVHATKFYGKAREFKYPLPDTDLGTRLSPSLRVAASIPDLLSKAETKRFQELQTTNGNVCNHPYLMGLPTSASHDSAPDMKRIAVSVSQEVSSQVLVGCKNIAPGVSLTHVFIAALTMALGDLQPRQDKTYTARYIDRPMINIRPYCHEPFNSPDHAAAAYHAVSSQALGIDVKVPGSADDDTEVDALSELAIKVRDLYQQFKSDLSNDTHEQALFAPQVFQTLSPPPGVDPWVVQKKPFCPVSLSSIGNLTTIVGGSDGVIELTKGWVASQPISAGVALFLASWDGQIELSSVFNTQYHDGGFVERFITNILTHVFIGFGIDGDGRAIVSAK</sequence>
<dbReference type="PANTHER" id="PTHR42034:SF1">
    <property type="entry name" value="CONDENSATION DOMAIN-CONTAINING PROTEIN"/>
    <property type="match status" value="1"/>
</dbReference>
<gene>
    <name evidence="1" type="ORF">FPSE_11162</name>
</gene>
<dbReference type="eggNOG" id="ENOG502SMQI">
    <property type="taxonomic scope" value="Eukaryota"/>
</dbReference>